<proteinExistence type="predicted"/>
<keyword evidence="1" id="KW-0472">Membrane</keyword>
<reference evidence="2 3" key="1">
    <citation type="submission" date="2022-03" db="EMBL/GenBank/DDBJ databases">
        <title>Genomic Encyclopedia of Type Strains, Phase III (KMG-III): the genomes of soil and plant-associated and newly described type strains.</title>
        <authorList>
            <person name="Whitman W."/>
        </authorList>
    </citation>
    <scope>NUCLEOTIDE SEQUENCE [LARGE SCALE GENOMIC DNA]</scope>
    <source>
        <strain evidence="2 3">BSker1</strain>
    </source>
</reference>
<accession>A0ABT1G924</accession>
<feature type="transmembrane region" description="Helical" evidence="1">
    <location>
        <begin position="36"/>
        <end position="66"/>
    </location>
</feature>
<keyword evidence="1" id="KW-1133">Transmembrane helix</keyword>
<feature type="transmembrane region" description="Helical" evidence="1">
    <location>
        <begin position="78"/>
        <end position="98"/>
    </location>
</feature>
<protein>
    <submittedName>
        <fullName evidence="2">Membrane protein YgcG</fullName>
    </submittedName>
</protein>
<organism evidence="2 3">
    <name type="scientific">Natronospira proteinivora</name>
    <dbReference type="NCBI Taxonomy" id="1807133"/>
    <lineage>
        <taxon>Bacteria</taxon>
        <taxon>Pseudomonadati</taxon>
        <taxon>Pseudomonadota</taxon>
        <taxon>Gammaproteobacteria</taxon>
        <taxon>Natronospirales</taxon>
        <taxon>Natronospiraceae</taxon>
        <taxon>Natronospira</taxon>
    </lineage>
</organism>
<feature type="transmembrane region" description="Helical" evidence="1">
    <location>
        <begin position="12"/>
        <end position="29"/>
    </location>
</feature>
<keyword evidence="3" id="KW-1185">Reference proteome</keyword>
<evidence type="ECO:0000313" key="2">
    <source>
        <dbReference type="EMBL" id="MCP1727405.1"/>
    </source>
</evidence>
<dbReference type="EMBL" id="JALJYF010000001">
    <property type="protein sequence ID" value="MCP1727405.1"/>
    <property type="molecule type" value="Genomic_DNA"/>
</dbReference>
<sequence>MDFAVDNWPLTAFRWLVFLAVSGWLFSGLPEAVWLVGALLFLAITSWWAMGNQIGFALVTIMLAIPKVDLHGDEMLEGAYLPAYVLLAALYLVIRLVVIFPELGRSTQGPGTGGGFGGDGGGGGGGC</sequence>
<keyword evidence="1" id="KW-0812">Transmembrane</keyword>
<evidence type="ECO:0000256" key="1">
    <source>
        <dbReference type="SAM" id="Phobius"/>
    </source>
</evidence>
<gene>
    <name evidence="2" type="ORF">J2T60_001370</name>
</gene>
<name>A0ABT1G924_9GAMM</name>
<dbReference type="Proteomes" id="UP001523550">
    <property type="component" value="Unassembled WGS sequence"/>
</dbReference>
<comment type="caution">
    <text evidence="2">The sequence shown here is derived from an EMBL/GenBank/DDBJ whole genome shotgun (WGS) entry which is preliminary data.</text>
</comment>
<dbReference type="RefSeq" id="WP_253447285.1">
    <property type="nucleotide sequence ID" value="NZ_JALJYF010000001.1"/>
</dbReference>
<evidence type="ECO:0000313" key="3">
    <source>
        <dbReference type="Proteomes" id="UP001523550"/>
    </source>
</evidence>